<dbReference type="RefSeq" id="WP_103447344.1">
    <property type="nucleotide sequence ID" value="NZ_JABFDQ010000003.1"/>
</dbReference>
<dbReference type="OrthoDB" id="6898400at2"/>
<proteinExistence type="predicted"/>
<dbReference type="Proteomes" id="UP000237230">
    <property type="component" value="Unassembled WGS sequence"/>
</dbReference>
<dbReference type="EMBL" id="MINH01000019">
    <property type="protein sequence ID" value="POG10573.1"/>
    <property type="molecule type" value="Genomic_DNA"/>
</dbReference>
<accession>A0A2S3X517</accession>
<evidence type="ECO:0000313" key="1">
    <source>
        <dbReference type="EMBL" id="POG10573.1"/>
    </source>
</evidence>
<evidence type="ECO:0000313" key="2">
    <source>
        <dbReference type="Proteomes" id="UP000237230"/>
    </source>
</evidence>
<protein>
    <submittedName>
        <fullName evidence="1">Uncharacterized protein</fullName>
    </submittedName>
</protein>
<sequence>MKELRTAAEVLERLSHNQDALRAAVEELAKWVDDRGAATVVGNVNGALATLDDNIDAVREGIAELVAASVKP</sequence>
<reference evidence="1 2" key="2">
    <citation type="submission" date="2018-03" db="EMBL/GenBank/DDBJ databases">
        <title>Draft genome of Pseudomonas putida strain KH-21-114.</title>
        <authorList>
            <person name="Yoshizawa S."/>
            <person name="Khan N.H."/>
            <person name="Nishimura M."/>
            <person name="Chiura H.X."/>
            <person name="Ogura Y."/>
            <person name="Hayashi T."/>
            <person name="Kogure K."/>
        </authorList>
    </citation>
    <scope>NUCLEOTIDE SEQUENCE [LARGE SCALE GENOMIC DNA]</scope>
    <source>
        <strain evidence="1 2">KH-21-114</strain>
    </source>
</reference>
<dbReference type="AlphaFoldDB" id="A0A2S3X517"/>
<comment type="caution">
    <text evidence="1">The sequence shown here is derived from an EMBL/GenBank/DDBJ whole genome shotgun (WGS) entry which is preliminary data.</text>
</comment>
<organism evidence="1 2">
    <name type="scientific">Pseudomonas putida</name>
    <name type="common">Arthrobacter siderocapsulatus</name>
    <dbReference type="NCBI Taxonomy" id="303"/>
    <lineage>
        <taxon>Bacteria</taxon>
        <taxon>Pseudomonadati</taxon>
        <taxon>Pseudomonadota</taxon>
        <taxon>Gammaproteobacteria</taxon>
        <taxon>Pseudomonadales</taxon>
        <taxon>Pseudomonadaceae</taxon>
        <taxon>Pseudomonas</taxon>
    </lineage>
</organism>
<reference evidence="1 2" key="1">
    <citation type="submission" date="2016-08" db="EMBL/GenBank/DDBJ databases">
        <authorList>
            <person name="Seilhamer J.J."/>
        </authorList>
    </citation>
    <scope>NUCLEOTIDE SEQUENCE [LARGE SCALE GENOMIC DNA]</scope>
    <source>
        <strain evidence="1 2">KH-21-114</strain>
    </source>
</reference>
<gene>
    <name evidence="1" type="ORF">BGP84_12885</name>
</gene>
<name>A0A2S3X517_PSEPU</name>